<dbReference type="Proteomes" id="UP000053144">
    <property type="component" value="Chromosome 11"/>
</dbReference>
<dbReference type="Gramene" id="KOM57657">
    <property type="protein sequence ID" value="KOM57657"/>
    <property type="gene ID" value="LR48_Vigan11g069000"/>
</dbReference>
<organism evidence="1 2">
    <name type="scientific">Phaseolus angularis</name>
    <name type="common">Azuki bean</name>
    <name type="synonym">Vigna angularis</name>
    <dbReference type="NCBI Taxonomy" id="3914"/>
    <lineage>
        <taxon>Eukaryota</taxon>
        <taxon>Viridiplantae</taxon>
        <taxon>Streptophyta</taxon>
        <taxon>Embryophyta</taxon>
        <taxon>Tracheophyta</taxon>
        <taxon>Spermatophyta</taxon>
        <taxon>Magnoliopsida</taxon>
        <taxon>eudicotyledons</taxon>
        <taxon>Gunneridae</taxon>
        <taxon>Pentapetalae</taxon>
        <taxon>rosids</taxon>
        <taxon>fabids</taxon>
        <taxon>Fabales</taxon>
        <taxon>Fabaceae</taxon>
        <taxon>Papilionoideae</taxon>
        <taxon>50 kb inversion clade</taxon>
        <taxon>NPAAA clade</taxon>
        <taxon>indigoferoid/millettioid clade</taxon>
        <taxon>Phaseoleae</taxon>
        <taxon>Vigna</taxon>
    </lineage>
</organism>
<dbReference type="EMBL" id="CM003381">
    <property type="protein sequence ID" value="KOM57657.1"/>
    <property type="molecule type" value="Genomic_DNA"/>
</dbReference>
<dbReference type="AlphaFoldDB" id="A0A0L9VS12"/>
<sequence length="174" mass="19766">MLEASSEHKEDGVTLKRRKAWRSMQLLGDSDGILATAQGAAKRANTRSWKKGKHPLKRTIQQGEEVKITPHAGASRPADTEKKYMERSIVVGWMSEEENGAAAWNGSLENHFRERRSGCNVIEEDDKIVGLMKGPFTYFILHEARHHAPHRELTFSIGEKHYGDGIHGQWVPWR</sequence>
<evidence type="ECO:0000313" key="1">
    <source>
        <dbReference type="EMBL" id="KOM57657.1"/>
    </source>
</evidence>
<gene>
    <name evidence="1" type="ORF">LR48_Vigan11g069000</name>
</gene>
<name>A0A0L9VS12_PHAAN</name>
<proteinExistence type="predicted"/>
<accession>A0A0L9VS12</accession>
<reference evidence="2" key="1">
    <citation type="journal article" date="2015" name="Proc. Natl. Acad. Sci. U.S.A.">
        <title>Genome sequencing of adzuki bean (Vigna angularis) provides insight into high starch and low fat accumulation and domestication.</title>
        <authorList>
            <person name="Yang K."/>
            <person name="Tian Z."/>
            <person name="Chen C."/>
            <person name="Luo L."/>
            <person name="Zhao B."/>
            <person name="Wang Z."/>
            <person name="Yu L."/>
            <person name="Li Y."/>
            <person name="Sun Y."/>
            <person name="Li W."/>
            <person name="Chen Y."/>
            <person name="Li Y."/>
            <person name="Zhang Y."/>
            <person name="Ai D."/>
            <person name="Zhao J."/>
            <person name="Shang C."/>
            <person name="Ma Y."/>
            <person name="Wu B."/>
            <person name="Wang M."/>
            <person name="Gao L."/>
            <person name="Sun D."/>
            <person name="Zhang P."/>
            <person name="Guo F."/>
            <person name="Wang W."/>
            <person name="Li Y."/>
            <person name="Wang J."/>
            <person name="Varshney R.K."/>
            <person name="Wang J."/>
            <person name="Ling H.Q."/>
            <person name="Wan P."/>
        </authorList>
    </citation>
    <scope>NUCLEOTIDE SEQUENCE</scope>
    <source>
        <strain evidence="2">cv. Jingnong 6</strain>
    </source>
</reference>
<protein>
    <submittedName>
        <fullName evidence="1">Uncharacterized protein</fullName>
    </submittedName>
</protein>
<evidence type="ECO:0000313" key="2">
    <source>
        <dbReference type="Proteomes" id="UP000053144"/>
    </source>
</evidence>